<evidence type="ECO:0000256" key="9">
    <source>
        <dbReference type="ARBA" id="ARBA00038449"/>
    </source>
</evidence>
<evidence type="ECO:0000256" key="11">
    <source>
        <dbReference type="RuleBase" id="RU000682"/>
    </source>
</evidence>
<protein>
    <submittedName>
        <fullName evidence="14">Even-skipped homeobox 2</fullName>
    </submittedName>
</protein>
<dbReference type="InterPro" id="IPR001356">
    <property type="entry name" value="HD"/>
</dbReference>
<dbReference type="GO" id="GO:0000981">
    <property type="term" value="F:DNA-binding transcription factor activity, RNA polymerase II-specific"/>
    <property type="evidence" value="ECO:0007669"/>
    <property type="project" value="InterPro"/>
</dbReference>
<name>H3DHT3_TETNG</name>
<keyword evidence="6 10" id="KW-0371">Homeobox</keyword>
<reference evidence="14" key="3">
    <citation type="submission" date="2025-09" db="UniProtKB">
        <authorList>
            <consortium name="Ensembl"/>
        </authorList>
    </citation>
    <scope>IDENTIFICATION</scope>
</reference>
<comment type="function">
    <text evidence="1">Sequence-specific transcription factor which is part of a developmental regulatory system that provides cells with specific positional identities on the anterior-posterior axis.</text>
</comment>
<feature type="DNA-binding region" description="Homeobox" evidence="10">
    <location>
        <begin position="162"/>
        <end position="221"/>
    </location>
</feature>
<evidence type="ECO:0000256" key="8">
    <source>
        <dbReference type="ARBA" id="ARBA00023242"/>
    </source>
</evidence>
<evidence type="ECO:0000256" key="5">
    <source>
        <dbReference type="ARBA" id="ARBA00023125"/>
    </source>
</evidence>
<evidence type="ECO:0000256" key="12">
    <source>
        <dbReference type="SAM" id="MobiDB-lite"/>
    </source>
</evidence>
<dbReference type="SUPFAM" id="SSF46689">
    <property type="entry name" value="Homeodomain-like"/>
    <property type="match status" value="1"/>
</dbReference>
<dbReference type="GeneTree" id="ENSGT00940000161025"/>
<keyword evidence="7" id="KW-0804">Transcription</keyword>
<dbReference type="PROSITE" id="PS50071">
    <property type="entry name" value="HOMEOBOX_2"/>
    <property type="match status" value="1"/>
</dbReference>
<evidence type="ECO:0000256" key="7">
    <source>
        <dbReference type="ARBA" id="ARBA00023163"/>
    </source>
</evidence>
<dbReference type="InterPro" id="IPR020479">
    <property type="entry name" value="HD_metazoa"/>
</dbReference>
<evidence type="ECO:0000256" key="2">
    <source>
        <dbReference type="ARBA" id="ARBA00004123"/>
    </source>
</evidence>
<comment type="subcellular location">
    <subcellularLocation>
        <location evidence="2 10 11">Nucleus</location>
    </subcellularLocation>
</comment>
<keyword evidence="5 10" id="KW-0238">DNA-binding</keyword>
<dbReference type="PANTHER" id="PTHR46294">
    <property type="entry name" value="SEGMENTATION PROTEIN EVEN-SKIPPED"/>
    <property type="match status" value="1"/>
</dbReference>
<keyword evidence="8 10" id="KW-0539">Nucleus</keyword>
<dbReference type="PROSITE" id="PS00027">
    <property type="entry name" value="HOMEOBOX_1"/>
    <property type="match status" value="1"/>
</dbReference>
<dbReference type="InterPro" id="IPR017970">
    <property type="entry name" value="Homeobox_CS"/>
</dbReference>
<dbReference type="CDD" id="cd00086">
    <property type="entry name" value="homeodomain"/>
    <property type="match status" value="1"/>
</dbReference>
<sequence>MMERIREEMILMERGLHSPVGKRLADAPGNSVLEALENSQHSGRLSPRITSASLHGNLGDIQSKGKFEIDSLFGTHHGSDNASSVDITSSENRKKMSIYSEVSPDSDINSDVEVGCPSHRSPSQHKENNKGFSDSNSGSSSSNSVANMNGNSAGGSNNSDQVRRYRTAFTREQIARLEKEFYRENYVSRPRRCELAAALNLPETTIKVWFQNRRMKDKRQRLAMSWPHPADPSFYTYMMTHAAATGSLPYPFHSHMPLHYYPLDTFRALSHPYSRPELLCSFRHPGLYQSTAGLNSCAPAASGPCSCLSCHSSQAASALGSRSATADFTCTASGQRSESGFLPYSAAVLSKTSVPSPDQREESSLTR</sequence>
<evidence type="ECO:0000256" key="6">
    <source>
        <dbReference type="ARBA" id="ARBA00023155"/>
    </source>
</evidence>
<evidence type="ECO:0000313" key="15">
    <source>
        <dbReference type="Proteomes" id="UP000007303"/>
    </source>
</evidence>
<dbReference type="PRINTS" id="PR00024">
    <property type="entry name" value="HOMEOBOX"/>
</dbReference>
<dbReference type="GO" id="GO:0005634">
    <property type="term" value="C:nucleus"/>
    <property type="evidence" value="ECO:0007669"/>
    <property type="project" value="UniProtKB-SubCell"/>
</dbReference>
<evidence type="ECO:0000256" key="4">
    <source>
        <dbReference type="ARBA" id="ARBA00023015"/>
    </source>
</evidence>
<dbReference type="InterPro" id="IPR052002">
    <property type="entry name" value="Even-skipped_HD"/>
</dbReference>
<dbReference type="GO" id="GO:0000978">
    <property type="term" value="F:RNA polymerase II cis-regulatory region sequence-specific DNA binding"/>
    <property type="evidence" value="ECO:0007669"/>
    <property type="project" value="TreeGrafter"/>
</dbReference>
<proteinExistence type="inferred from homology"/>
<evidence type="ECO:0000313" key="14">
    <source>
        <dbReference type="Ensembl" id="ENSTNIP00000020077.1"/>
    </source>
</evidence>
<dbReference type="SMART" id="SM00389">
    <property type="entry name" value="HOX"/>
    <property type="match status" value="1"/>
</dbReference>
<evidence type="ECO:0000256" key="3">
    <source>
        <dbReference type="ARBA" id="ARBA00022473"/>
    </source>
</evidence>
<evidence type="ECO:0000256" key="10">
    <source>
        <dbReference type="PROSITE-ProRule" id="PRU00108"/>
    </source>
</evidence>
<feature type="compositionally biased region" description="Low complexity" evidence="12">
    <location>
        <begin position="130"/>
        <end position="159"/>
    </location>
</feature>
<accession>H3DHT3</accession>
<feature type="region of interest" description="Disordered" evidence="12">
    <location>
        <begin position="100"/>
        <end position="163"/>
    </location>
</feature>
<feature type="domain" description="Homeobox" evidence="13">
    <location>
        <begin position="160"/>
        <end position="220"/>
    </location>
</feature>
<dbReference type="Proteomes" id="UP000007303">
    <property type="component" value="Unassembled WGS sequence"/>
</dbReference>
<organism evidence="14 15">
    <name type="scientific">Tetraodon nigroviridis</name>
    <name type="common">Spotted green pufferfish</name>
    <name type="synonym">Chelonodon nigroviridis</name>
    <dbReference type="NCBI Taxonomy" id="99883"/>
    <lineage>
        <taxon>Eukaryota</taxon>
        <taxon>Metazoa</taxon>
        <taxon>Chordata</taxon>
        <taxon>Craniata</taxon>
        <taxon>Vertebrata</taxon>
        <taxon>Euteleostomi</taxon>
        <taxon>Actinopterygii</taxon>
        <taxon>Neopterygii</taxon>
        <taxon>Teleostei</taxon>
        <taxon>Neoteleostei</taxon>
        <taxon>Acanthomorphata</taxon>
        <taxon>Eupercaria</taxon>
        <taxon>Tetraodontiformes</taxon>
        <taxon>Tetradontoidea</taxon>
        <taxon>Tetraodontidae</taxon>
        <taxon>Tetraodon</taxon>
    </lineage>
</organism>
<dbReference type="Pfam" id="PF00046">
    <property type="entry name" value="Homeodomain"/>
    <property type="match status" value="1"/>
</dbReference>
<dbReference type="Gene3D" id="1.10.10.60">
    <property type="entry name" value="Homeodomain-like"/>
    <property type="match status" value="1"/>
</dbReference>
<dbReference type="Ensembl" id="ENSTNIT00000020308.1">
    <property type="protein sequence ID" value="ENSTNIP00000020077.1"/>
    <property type="gene ID" value="ENSTNIG00000001817.1"/>
</dbReference>
<keyword evidence="3" id="KW-0217">Developmental protein</keyword>
<dbReference type="PANTHER" id="PTHR46294:SF1">
    <property type="entry name" value="HOMEOBOX EVEN-SKIPPED HOMOLOG PROTEIN 2"/>
    <property type="match status" value="1"/>
</dbReference>
<keyword evidence="4" id="KW-0805">Transcription regulation</keyword>
<dbReference type="InterPro" id="IPR009057">
    <property type="entry name" value="Homeodomain-like_sf"/>
</dbReference>
<evidence type="ECO:0000259" key="13">
    <source>
        <dbReference type="PROSITE" id="PS50071"/>
    </source>
</evidence>
<reference evidence="15" key="1">
    <citation type="journal article" date="2004" name="Nature">
        <title>Genome duplication in the teleost fish Tetraodon nigroviridis reveals the early vertebrate proto-karyotype.</title>
        <authorList>
            <person name="Jaillon O."/>
            <person name="Aury J.-M."/>
            <person name="Brunet F."/>
            <person name="Petit J.-L."/>
            <person name="Stange-Thomann N."/>
            <person name="Mauceli E."/>
            <person name="Bouneau L."/>
            <person name="Fischer C."/>
            <person name="Ozouf-Costaz C."/>
            <person name="Bernot A."/>
            <person name="Nicaud S."/>
            <person name="Jaffe D."/>
            <person name="Fisher S."/>
            <person name="Lutfalla G."/>
            <person name="Dossat C."/>
            <person name="Segurens B."/>
            <person name="Dasilva C."/>
            <person name="Salanoubat M."/>
            <person name="Levy M."/>
            <person name="Boudet N."/>
            <person name="Castellano S."/>
            <person name="Anthouard V."/>
            <person name="Jubin C."/>
            <person name="Castelli V."/>
            <person name="Katinka M."/>
            <person name="Vacherie B."/>
            <person name="Biemont C."/>
            <person name="Skalli Z."/>
            <person name="Cattolico L."/>
            <person name="Poulain J."/>
            <person name="De Berardinis V."/>
            <person name="Cruaud C."/>
            <person name="Duprat S."/>
            <person name="Brottier P."/>
            <person name="Coutanceau J.-P."/>
            <person name="Gouzy J."/>
            <person name="Parra G."/>
            <person name="Lardier G."/>
            <person name="Chapple C."/>
            <person name="McKernan K.J."/>
            <person name="McEwan P."/>
            <person name="Bosak S."/>
            <person name="Kellis M."/>
            <person name="Volff J.-N."/>
            <person name="Guigo R."/>
            <person name="Zody M.C."/>
            <person name="Mesirov J."/>
            <person name="Lindblad-Toh K."/>
            <person name="Birren B."/>
            <person name="Nusbaum C."/>
            <person name="Kahn D."/>
            <person name="Robinson-Rechavi M."/>
            <person name="Laudet V."/>
            <person name="Schachter V."/>
            <person name="Quetier F."/>
            <person name="Saurin W."/>
            <person name="Scarpelli C."/>
            <person name="Wincker P."/>
            <person name="Lander E.S."/>
            <person name="Weissenbach J."/>
            <person name="Roest Crollius H."/>
        </authorList>
    </citation>
    <scope>NUCLEOTIDE SEQUENCE [LARGE SCALE GENOMIC DNA]</scope>
</reference>
<comment type="similarity">
    <text evidence="9">Belongs to the even-skipped homeobox family.</text>
</comment>
<dbReference type="AlphaFoldDB" id="H3DHT3"/>
<evidence type="ECO:0000256" key="1">
    <source>
        <dbReference type="ARBA" id="ARBA00003263"/>
    </source>
</evidence>
<keyword evidence="15" id="KW-1185">Reference proteome</keyword>
<dbReference type="FunFam" id="1.10.10.60:FF:000454">
    <property type="entry name" value="Even-skipped homeobox 2"/>
    <property type="match status" value="1"/>
</dbReference>
<reference evidence="14" key="2">
    <citation type="submission" date="2025-08" db="UniProtKB">
        <authorList>
            <consortium name="Ensembl"/>
        </authorList>
    </citation>
    <scope>IDENTIFICATION</scope>
</reference>